<evidence type="ECO:0000259" key="3">
    <source>
        <dbReference type="PROSITE" id="PS51677"/>
    </source>
</evidence>
<dbReference type="PANTHER" id="PTHR34216:SF3">
    <property type="entry name" value="POLY-BETA-1,6-N-ACETYL-D-GLUCOSAMINE N-DEACETYLASE"/>
    <property type="match status" value="1"/>
</dbReference>
<dbReference type="Gene3D" id="3.20.20.370">
    <property type="entry name" value="Glycoside hydrolase/deacetylase"/>
    <property type="match status" value="1"/>
</dbReference>
<name>A0ABV2F5A8_9BACL</name>
<dbReference type="Pfam" id="PF01522">
    <property type="entry name" value="Polysacc_deac_1"/>
    <property type="match status" value="1"/>
</dbReference>
<dbReference type="EMBL" id="JBEPLV010000003">
    <property type="protein sequence ID" value="MET3546912.1"/>
    <property type="molecule type" value="Genomic_DNA"/>
</dbReference>
<evidence type="ECO:0000256" key="2">
    <source>
        <dbReference type="ARBA" id="ARBA00022729"/>
    </source>
</evidence>
<evidence type="ECO:0000313" key="4">
    <source>
        <dbReference type="EMBL" id="MET3546912.1"/>
    </source>
</evidence>
<dbReference type="InterPro" id="IPR002509">
    <property type="entry name" value="NODB_dom"/>
</dbReference>
<dbReference type="CDD" id="cd10967">
    <property type="entry name" value="CE4_GLA_like_6s"/>
    <property type="match status" value="1"/>
</dbReference>
<keyword evidence="5" id="KW-1185">Reference proteome</keyword>
<reference evidence="4 5" key="1">
    <citation type="submission" date="2024-06" db="EMBL/GenBank/DDBJ databases">
        <title>Genomic Encyclopedia of Type Strains, Phase IV (KMG-IV): sequencing the most valuable type-strain genomes for metagenomic binning, comparative biology and taxonomic classification.</title>
        <authorList>
            <person name="Goeker M."/>
        </authorList>
    </citation>
    <scope>NUCLEOTIDE SEQUENCE [LARGE SCALE GENOMIC DNA]</scope>
    <source>
        <strain evidence="4 5">DSM 17253</strain>
    </source>
</reference>
<comment type="caution">
    <text evidence="4">The sequence shown here is derived from an EMBL/GenBank/DDBJ whole genome shotgun (WGS) entry which is preliminary data.</text>
</comment>
<gene>
    <name evidence="4" type="ORF">ABID47_003528</name>
</gene>
<protein>
    <submittedName>
        <fullName evidence="4">Peptidoglycan/xylan/chitin deacetylase (PgdA/CDA1 family)</fullName>
    </submittedName>
</protein>
<dbReference type="InterPro" id="IPR051398">
    <property type="entry name" value="Polysacch_Deacetylase"/>
</dbReference>
<comment type="subcellular location">
    <subcellularLocation>
        <location evidence="1">Secreted</location>
    </subcellularLocation>
</comment>
<dbReference type="InterPro" id="IPR011330">
    <property type="entry name" value="Glyco_hydro/deAcase_b/a-brl"/>
</dbReference>
<dbReference type="PROSITE" id="PS51677">
    <property type="entry name" value="NODB"/>
    <property type="match status" value="1"/>
</dbReference>
<sequence>MRIQLDRFPNGVNKAVTLSFDDGRDHDRKLVGLLNDYGLKGTFHLNSGNLGKAGHIDKTEVAALFEGHEVSVHTVDHPFLEQTPPDQVLEQVVADRKALEELVNYPVKGMSYPFGTYSDQVVNILRSIGIEYARTVNSHGGFHKPEDWLRWHPTCHHKQMVEYVDQWIHTEQRYSRMSLFYVWGHSYEFDNDNNWDLVERFGEMIGGKDDIWYATNAEIYAYCKAVEGLRYSADSRLIHNPSAQSVWISVDGDPIEVRSGEIVRL</sequence>
<organism evidence="4 5">
    <name type="scientific">Paenibacillus favisporus</name>
    <dbReference type="NCBI Taxonomy" id="221028"/>
    <lineage>
        <taxon>Bacteria</taxon>
        <taxon>Bacillati</taxon>
        <taxon>Bacillota</taxon>
        <taxon>Bacilli</taxon>
        <taxon>Bacillales</taxon>
        <taxon>Paenibacillaceae</taxon>
        <taxon>Paenibacillus</taxon>
    </lineage>
</organism>
<dbReference type="PANTHER" id="PTHR34216">
    <property type="match status" value="1"/>
</dbReference>
<dbReference type="RefSeq" id="WP_354498580.1">
    <property type="nucleotide sequence ID" value="NZ_JBEPLV010000003.1"/>
</dbReference>
<dbReference type="Proteomes" id="UP001549098">
    <property type="component" value="Unassembled WGS sequence"/>
</dbReference>
<accession>A0ABV2F5A8</accession>
<keyword evidence="2" id="KW-0732">Signal</keyword>
<dbReference type="SUPFAM" id="SSF88713">
    <property type="entry name" value="Glycoside hydrolase/deacetylase"/>
    <property type="match status" value="1"/>
</dbReference>
<feature type="domain" description="NodB homology" evidence="3">
    <location>
        <begin position="14"/>
        <end position="214"/>
    </location>
</feature>
<evidence type="ECO:0000256" key="1">
    <source>
        <dbReference type="ARBA" id="ARBA00004613"/>
    </source>
</evidence>
<proteinExistence type="predicted"/>
<evidence type="ECO:0000313" key="5">
    <source>
        <dbReference type="Proteomes" id="UP001549098"/>
    </source>
</evidence>